<keyword evidence="3" id="KW-1185">Reference proteome</keyword>
<gene>
    <name evidence="2" type="ORF">H4W81_009408</name>
</gene>
<accession>A0ABR9KWX2</accession>
<dbReference type="RefSeq" id="WP_192781537.1">
    <property type="nucleotide sequence ID" value="NZ_BAAASY010000032.1"/>
</dbReference>
<organism evidence="2 3">
    <name type="scientific">Nonomuraea africana</name>
    <dbReference type="NCBI Taxonomy" id="46171"/>
    <lineage>
        <taxon>Bacteria</taxon>
        <taxon>Bacillati</taxon>
        <taxon>Actinomycetota</taxon>
        <taxon>Actinomycetes</taxon>
        <taxon>Streptosporangiales</taxon>
        <taxon>Streptosporangiaceae</taxon>
        <taxon>Nonomuraea</taxon>
    </lineage>
</organism>
<evidence type="ECO:0000313" key="3">
    <source>
        <dbReference type="Proteomes" id="UP000661607"/>
    </source>
</evidence>
<keyword evidence="1" id="KW-1133">Transmembrane helix</keyword>
<comment type="caution">
    <text evidence="2">The sequence shown here is derived from an EMBL/GenBank/DDBJ whole genome shotgun (WGS) entry which is preliminary data.</text>
</comment>
<dbReference type="Proteomes" id="UP000661607">
    <property type="component" value="Unassembled WGS sequence"/>
</dbReference>
<protein>
    <submittedName>
        <fullName evidence="2">Uncharacterized protein</fullName>
    </submittedName>
</protein>
<proteinExistence type="predicted"/>
<evidence type="ECO:0000313" key="2">
    <source>
        <dbReference type="EMBL" id="MBE1566536.1"/>
    </source>
</evidence>
<reference evidence="2 3" key="1">
    <citation type="submission" date="2020-10" db="EMBL/GenBank/DDBJ databases">
        <title>Sequencing the genomes of 1000 actinobacteria strains.</title>
        <authorList>
            <person name="Klenk H.-P."/>
        </authorList>
    </citation>
    <scope>NUCLEOTIDE SEQUENCE [LARGE SCALE GENOMIC DNA]</scope>
    <source>
        <strain evidence="2 3">DSM 43748</strain>
    </source>
</reference>
<keyword evidence="1" id="KW-0812">Transmembrane</keyword>
<feature type="transmembrane region" description="Helical" evidence="1">
    <location>
        <begin position="28"/>
        <end position="47"/>
    </location>
</feature>
<name>A0ABR9KWX2_9ACTN</name>
<evidence type="ECO:0000256" key="1">
    <source>
        <dbReference type="SAM" id="Phobius"/>
    </source>
</evidence>
<dbReference type="EMBL" id="JADBEF010000002">
    <property type="protein sequence ID" value="MBE1566536.1"/>
    <property type="molecule type" value="Genomic_DNA"/>
</dbReference>
<sequence>MGMFIPEEAMESCKISINLDVPRHVQRLVWIVMVIVIAVVVLVRHGATFAMSI</sequence>
<keyword evidence="1" id="KW-0472">Membrane</keyword>